<keyword evidence="1" id="KW-0472">Membrane</keyword>
<protein>
    <recommendedName>
        <fullName evidence="4">Pilus assembly protein</fullName>
    </recommendedName>
</protein>
<feature type="transmembrane region" description="Helical" evidence="1">
    <location>
        <begin position="12"/>
        <end position="31"/>
    </location>
</feature>
<sequence length="316" mass="34355">MNRQPRGQGTVELVLGLLVFVTVLIFGIHFAEIGYLTLKVHESATSALWDTTSAKMHTLPGKFNALEQLISSNKPGQLATDRYKDFDGRTSKQGGKAPEQVFTSADGLTVTCERAQDIVFKPQSPSKNAIYTRVYKQDVGGMTCNATAELSPSKRLIRTFLDQGPGAFFSVPHYAVGAIPVCAMGRSRNGQCAGGFGILLDDWGLAGREESRNCVLLQNCANKAYFDSTKIVYDDHNTVNGASSNLARTIVGVAPIDPGKFFMSFRGMDDSFTDKVNKGDKDQGSWVTTPGAKSRTTEYDKSYNGRKDCFLGAECP</sequence>
<dbReference type="EMBL" id="CP022163">
    <property type="protein sequence ID" value="ATB31965.1"/>
    <property type="molecule type" value="Genomic_DNA"/>
</dbReference>
<reference evidence="2 3" key="1">
    <citation type="submission" date="2017-06" db="EMBL/GenBank/DDBJ databases">
        <authorList>
            <person name="Kim H.J."/>
            <person name="Triplett B.A."/>
        </authorList>
    </citation>
    <scope>NUCLEOTIDE SEQUENCE [LARGE SCALE GENOMIC DNA]</scope>
    <source>
        <strain evidence="2 3">DSM 14713</strain>
    </source>
</reference>
<evidence type="ECO:0000256" key="1">
    <source>
        <dbReference type="SAM" id="Phobius"/>
    </source>
</evidence>
<dbReference type="OrthoDB" id="5497245at2"/>
<proteinExistence type="predicted"/>
<dbReference type="Proteomes" id="UP000217289">
    <property type="component" value="Chromosome"/>
</dbReference>
<name>A0A250IJN2_9BACT</name>
<dbReference type="RefSeq" id="WP_157775532.1">
    <property type="nucleotide sequence ID" value="NZ_CP022163.1"/>
</dbReference>
<evidence type="ECO:0000313" key="3">
    <source>
        <dbReference type="Proteomes" id="UP000217289"/>
    </source>
</evidence>
<keyword evidence="3" id="KW-1185">Reference proteome</keyword>
<keyword evidence="1" id="KW-1133">Transmembrane helix</keyword>
<gene>
    <name evidence="2" type="ORF">MEBOL_005437</name>
</gene>
<keyword evidence="1" id="KW-0812">Transmembrane</keyword>
<dbReference type="AlphaFoldDB" id="A0A250IJN2"/>
<organism evidence="2 3">
    <name type="scientific">Melittangium boletus DSM 14713</name>
    <dbReference type="NCBI Taxonomy" id="1294270"/>
    <lineage>
        <taxon>Bacteria</taxon>
        <taxon>Pseudomonadati</taxon>
        <taxon>Myxococcota</taxon>
        <taxon>Myxococcia</taxon>
        <taxon>Myxococcales</taxon>
        <taxon>Cystobacterineae</taxon>
        <taxon>Archangiaceae</taxon>
        <taxon>Melittangium</taxon>
    </lineage>
</organism>
<evidence type="ECO:0008006" key="4">
    <source>
        <dbReference type="Google" id="ProtNLM"/>
    </source>
</evidence>
<accession>A0A250IJN2</accession>
<dbReference type="KEGG" id="mbd:MEBOL_005437"/>
<evidence type="ECO:0000313" key="2">
    <source>
        <dbReference type="EMBL" id="ATB31965.1"/>
    </source>
</evidence>